<dbReference type="InterPro" id="IPR002347">
    <property type="entry name" value="SDR_fam"/>
</dbReference>
<dbReference type="PRINTS" id="PR00081">
    <property type="entry name" value="GDHRDH"/>
</dbReference>
<dbReference type="KEGG" id="ahel:Q31a_08780"/>
<dbReference type="OrthoDB" id="9803333at2"/>
<dbReference type="FunFam" id="3.40.50.720:FF:000084">
    <property type="entry name" value="Short-chain dehydrogenase reductase"/>
    <property type="match status" value="1"/>
</dbReference>
<proteinExistence type="inferred from homology"/>
<dbReference type="InterPro" id="IPR036291">
    <property type="entry name" value="NAD(P)-bd_dom_sf"/>
</dbReference>
<name>A0A518G1Y9_9BACT</name>
<dbReference type="PANTHER" id="PTHR43639:SF1">
    <property type="entry name" value="SHORT-CHAIN DEHYDROGENASE_REDUCTASE FAMILY PROTEIN"/>
    <property type="match status" value="1"/>
</dbReference>
<accession>A0A518G1Y9</accession>
<dbReference type="PANTHER" id="PTHR43639">
    <property type="entry name" value="OXIDOREDUCTASE, SHORT-CHAIN DEHYDROGENASE/REDUCTASE FAMILY (AFU_ORTHOLOGUE AFUA_5G02870)"/>
    <property type="match status" value="1"/>
</dbReference>
<organism evidence="3 4">
    <name type="scientific">Aureliella helgolandensis</name>
    <dbReference type="NCBI Taxonomy" id="2527968"/>
    <lineage>
        <taxon>Bacteria</taxon>
        <taxon>Pseudomonadati</taxon>
        <taxon>Planctomycetota</taxon>
        <taxon>Planctomycetia</taxon>
        <taxon>Pirellulales</taxon>
        <taxon>Pirellulaceae</taxon>
        <taxon>Aureliella</taxon>
    </lineage>
</organism>
<dbReference type="Gene3D" id="3.40.50.720">
    <property type="entry name" value="NAD(P)-binding Rossmann-like Domain"/>
    <property type="match status" value="1"/>
</dbReference>
<dbReference type="AlphaFoldDB" id="A0A518G1Y9"/>
<evidence type="ECO:0000313" key="4">
    <source>
        <dbReference type="Proteomes" id="UP000318017"/>
    </source>
</evidence>
<dbReference type="EMBL" id="CP036298">
    <property type="protein sequence ID" value="QDV22592.1"/>
    <property type="molecule type" value="Genomic_DNA"/>
</dbReference>
<dbReference type="PRINTS" id="PR00080">
    <property type="entry name" value="SDRFAMILY"/>
</dbReference>
<dbReference type="SUPFAM" id="SSF51735">
    <property type="entry name" value="NAD(P)-binding Rossmann-fold domains"/>
    <property type="match status" value="1"/>
</dbReference>
<evidence type="ECO:0000313" key="3">
    <source>
        <dbReference type="EMBL" id="QDV22592.1"/>
    </source>
</evidence>
<keyword evidence="2 3" id="KW-0560">Oxidoreductase</keyword>
<gene>
    <name evidence="3" type="primary">fabG_1</name>
    <name evidence="3" type="ORF">Q31a_08780</name>
</gene>
<dbReference type="Proteomes" id="UP000318017">
    <property type="component" value="Chromosome"/>
</dbReference>
<dbReference type="RefSeq" id="WP_145074326.1">
    <property type="nucleotide sequence ID" value="NZ_CP036298.1"/>
</dbReference>
<sequence>MDRERLALITGASSGIGRQIAVELAKCGLKIVVDHYRDPEGAEQTLQLVRQAGGDGWSFDADVGSAAELDKLFDAIRQSGSPLEVLVNNAAVQTFAPLLELTEADFDRTIRTNLKGTMLCSQRAGRLFSEQGTGGAIVNIGSGANQVPFPGLVDYVCSKGGIEMLTKVSAVELGPLKVRVNCVAPGAIENARTRAESPDYAQTWGALAPLRRAGTEQDVANAVAFLVSEKASFITGQTLFVDGGLWTKNEWPYPDE</sequence>
<evidence type="ECO:0000256" key="2">
    <source>
        <dbReference type="ARBA" id="ARBA00023002"/>
    </source>
</evidence>
<dbReference type="EC" id="1.1.1.100" evidence="3"/>
<keyword evidence="4" id="KW-1185">Reference proteome</keyword>
<comment type="similarity">
    <text evidence="1">Belongs to the short-chain dehydrogenases/reductases (SDR) family.</text>
</comment>
<evidence type="ECO:0000256" key="1">
    <source>
        <dbReference type="ARBA" id="ARBA00006484"/>
    </source>
</evidence>
<reference evidence="3 4" key="1">
    <citation type="submission" date="2019-02" db="EMBL/GenBank/DDBJ databases">
        <title>Deep-cultivation of Planctomycetes and their phenomic and genomic characterization uncovers novel biology.</title>
        <authorList>
            <person name="Wiegand S."/>
            <person name="Jogler M."/>
            <person name="Boedeker C."/>
            <person name="Pinto D."/>
            <person name="Vollmers J."/>
            <person name="Rivas-Marin E."/>
            <person name="Kohn T."/>
            <person name="Peeters S.H."/>
            <person name="Heuer A."/>
            <person name="Rast P."/>
            <person name="Oberbeckmann S."/>
            <person name="Bunk B."/>
            <person name="Jeske O."/>
            <person name="Meyerdierks A."/>
            <person name="Storesund J.E."/>
            <person name="Kallscheuer N."/>
            <person name="Luecker S."/>
            <person name="Lage O.M."/>
            <person name="Pohl T."/>
            <person name="Merkel B.J."/>
            <person name="Hornburger P."/>
            <person name="Mueller R.-W."/>
            <person name="Bruemmer F."/>
            <person name="Labrenz M."/>
            <person name="Spormann A.M."/>
            <person name="Op den Camp H."/>
            <person name="Overmann J."/>
            <person name="Amann R."/>
            <person name="Jetten M.S.M."/>
            <person name="Mascher T."/>
            <person name="Medema M.H."/>
            <person name="Devos D.P."/>
            <person name="Kaster A.-K."/>
            <person name="Ovreas L."/>
            <person name="Rohde M."/>
            <person name="Galperin M.Y."/>
            <person name="Jogler C."/>
        </authorList>
    </citation>
    <scope>NUCLEOTIDE SEQUENCE [LARGE SCALE GENOMIC DNA]</scope>
    <source>
        <strain evidence="3 4">Q31a</strain>
    </source>
</reference>
<dbReference type="Pfam" id="PF13561">
    <property type="entry name" value="adh_short_C2"/>
    <property type="match status" value="1"/>
</dbReference>
<dbReference type="GO" id="GO:0004316">
    <property type="term" value="F:3-oxoacyl-[acyl-carrier-protein] reductase (NADPH) activity"/>
    <property type="evidence" value="ECO:0007669"/>
    <property type="project" value="UniProtKB-EC"/>
</dbReference>
<protein>
    <submittedName>
        <fullName evidence="3">3-oxoacyl-[acyl-carrier-protein] reductase FabG</fullName>
        <ecNumber evidence="3">1.1.1.100</ecNumber>
    </submittedName>
</protein>